<feature type="region of interest" description="Disordered" evidence="2">
    <location>
        <begin position="196"/>
        <end position="217"/>
    </location>
</feature>
<dbReference type="EMBL" id="JAQNDM010000002">
    <property type="protein sequence ID" value="MDC0710894.1"/>
    <property type="molecule type" value="Genomic_DNA"/>
</dbReference>
<evidence type="ECO:0000313" key="4">
    <source>
        <dbReference type="EMBL" id="MDC0710894.1"/>
    </source>
</evidence>
<dbReference type="SUPFAM" id="SSF55961">
    <property type="entry name" value="Bet v1-like"/>
    <property type="match status" value="1"/>
</dbReference>
<dbReference type="Proteomes" id="UP001221838">
    <property type="component" value="Unassembled WGS sequence"/>
</dbReference>
<dbReference type="PANTHER" id="PTHR33824">
    <property type="entry name" value="POLYKETIDE CYCLASE/DEHYDRASE AND LIPID TRANSPORT SUPERFAMILY PROTEIN"/>
    <property type="match status" value="1"/>
</dbReference>
<feature type="domain" description="Coenzyme Q-binding protein COQ10 START" evidence="3">
    <location>
        <begin position="61"/>
        <end position="171"/>
    </location>
</feature>
<reference evidence="4 5" key="1">
    <citation type="submission" date="2022-11" db="EMBL/GenBank/DDBJ databases">
        <title>Minimal conservation of predation-associated metabolite biosynthetic gene clusters underscores biosynthetic potential of Myxococcota including descriptions for ten novel species: Archangium lansinium sp. nov., Myxococcus landrumus sp. nov., Nannocystis bai.</title>
        <authorList>
            <person name="Ahearne A."/>
            <person name="Stevens C."/>
            <person name="Dowd S."/>
        </authorList>
    </citation>
    <scope>NUCLEOTIDE SEQUENCE [LARGE SCALE GENOMIC DNA]</scope>
    <source>
        <strain evidence="4 5">NCWAL01</strain>
    </source>
</reference>
<dbReference type="Gene3D" id="3.30.530.20">
    <property type="match status" value="1"/>
</dbReference>
<comment type="caution">
    <text evidence="4">The sequence shown here is derived from an EMBL/GenBank/DDBJ whole genome shotgun (WGS) entry which is preliminary data.</text>
</comment>
<sequence length="217" mass="23704">MRSINLGHVGRIAAVVLGGSLLKMSLGHRRMLRPHTAKRRGAPKAGGHAEAVEVERSVTIGKTAEELYRLWRAPETLSRLLGGFAEVTPVEGDRMRWKVQGPFGQSVAWETRIVEDLPGERVRWESLPGAAWSLQGAVQFRAAPAQWGTEVTLRLHLHPPGGMPGEAAMRRLRAVPGGLVLKVLRRFKSLAETGEIPTLKNNPSARKSASAHGKRVC</sequence>
<gene>
    <name evidence="4" type="ORF">POL68_20645</name>
</gene>
<name>A0ABT5DB72_9BACT</name>
<evidence type="ECO:0000313" key="5">
    <source>
        <dbReference type="Proteomes" id="UP001221838"/>
    </source>
</evidence>
<comment type="similarity">
    <text evidence="1">Belongs to the ribosome association toxin RatA family.</text>
</comment>
<keyword evidence="5" id="KW-1185">Reference proteome</keyword>
<dbReference type="CDD" id="cd07817">
    <property type="entry name" value="SRPBCC_8"/>
    <property type="match status" value="1"/>
</dbReference>
<evidence type="ECO:0000259" key="3">
    <source>
        <dbReference type="Pfam" id="PF03364"/>
    </source>
</evidence>
<dbReference type="RefSeq" id="WP_272140748.1">
    <property type="nucleotide sequence ID" value="NZ_JAQNDM010000002.1"/>
</dbReference>
<evidence type="ECO:0000256" key="1">
    <source>
        <dbReference type="ARBA" id="ARBA00008918"/>
    </source>
</evidence>
<proteinExistence type="inferred from homology"/>
<organism evidence="4 5">
    <name type="scientific">Stigmatella ashevillensis</name>
    <dbReference type="NCBI Taxonomy" id="2995309"/>
    <lineage>
        <taxon>Bacteria</taxon>
        <taxon>Pseudomonadati</taxon>
        <taxon>Myxococcota</taxon>
        <taxon>Myxococcia</taxon>
        <taxon>Myxococcales</taxon>
        <taxon>Cystobacterineae</taxon>
        <taxon>Archangiaceae</taxon>
        <taxon>Stigmatella</taxon>
    </lineage>
</organism>
<evidence type="ECO:0000256" key="2">
    <source>
        <dbReference type="SAM" id="MobiDB-lite"/>
    </source>
</evidence>
<dbReference type="Pfam" id="PF03364">
    <property type="entry name" value="Polyketide_cyc"/>
    <property type="match status" value="1"/>
</dbReference>
<dbReference type="PANTHER" id="PTHR33824:SF7">
    <property type="entry name" value="POLYKETIDE CYCLASE_DEHYDRASE AND LIPID TRANSPORT SUPERFAMILY PROTEIN"/>
    <property type="match status" value="1"/>
</dbReference>
<dbReference type="InterPro" id="IPR023393">
    <property type="entry name" value="START-like_dom_sf"/>
</dbReference>
<protein>
    <submittedName>
        <fullName evidence="4">SRPBCC family protein</fullName>
    </submittedName>
</protein>
<dbReference type="InterPro" id="IPR047137">
    <property type="entry name" value="ORF3"/>
</dbReference>
<dbReference type="InterPro" id="IPR005031">
    <property type="entry name" value="COQ10_START"/>
</dbReference>
<accession>A0ABT5DB72</accession>